<sequence length="262" mass="28977">GLAQYSGDPRTEWNLNAYRTKQALLEAVANLPYKGGNTLTGMALDFILKNNFKQAAGLRPRARKIGVLITDGKSQDDVVTPSRRLRDEGVELYAIGIKNADENELKQIATDPDDIHAYNVADFSFLANIVDDVTTNLCNSVKGPGDIPPPSNLVISEVTPRSFRLRWSPPPESVDRYRVEYYPASGGSPQQVSTVFLKDLNPETEYVVNVFSVVEDESSEPLIGREKTLPVSSVRNLNIYDIGSTSMRVRWEPLNGATGYLL</sequence>
<feature type="domain" description="Fibronectin type-III" evidence="4">
    <location>
        <begin position="149"/>
        <end position="232"/>
    </location>
</feature>
<dbReference type="PANTHER" id="PTHR24020">
    <property type="entry name" value="COLLAGEN ALPHA"/>
    <property type="match status" value="1"/>
</dbReference>
<dbReference type="FunFam" id="2.60.40.10:FF:000234">
    <property type="entry name" value="Collagen, type XII, alpha 1"/>
    <property type="match status" value="1"/>
</dbReference>
<dbReference type="SUPFAM" id="SSF49265">
    <property type="entry name" value="Fibronectin type III"/>
    <property type="match status" value="2"/>
</dbReference>
<dbReference type="InterPro" id="IPR003961">
    <property type="entry name" value="FN3_dom"/>
</dbReference>
<evidence type="ECO:0000259" key="4">
    <source>
        <dbReference type="PROSITE" id="PS50853"/>
    </source>
</evidence>
<dbReference type="SMART" id="SM00327">
    <property type="entry name" value="VWA"/>
    <property type="match status" value="1"/>
</dbReference>
<evidence type="ECO:0000313" key="6">
    <source>
        <dbReference type="Proteomes" id="UP000539599"/>
    </source>
</evidence>
<name>A0A7L2HXK1_SAGSE</name>
<dbReference type="Gene3D" id="3.40.50.410">
    <property type="entry name" value="von Willebrand factor, type A domain"/>
    <property type="match status" value="1"/>
</dbReference>
<comment type="subcellular location">
    <subcellularLocation>
        <location evidence="1">Secreted</location>
        <location evidence="1">Extracellular space</location>
        <location evidence="1">Extracellular matrix</location>
    </subcellularLocation>
</comment>
<keyword evidence="2" id="KW-0272">Extracellular matrix</keyword>
<evidence type="ECO:0000256" key="2">
    <source>
        <dbReference type="ARBA" id="ARBA00022530"/>
    </source>
</evidence>
<dbReference type="InterPro" id="IPR036116">
    <property type="entry name" value="FN3_sf"/>
</dbReference>
<feature type="non-terminal residue" evidence="5">
    <location>
        <position position="262"/>
    </location>
</feature>
<dbReference type="Pfam" id="PF00041">
    <property type="entry name" value="fn3"/>
    <property type="match status" value="1"/>
</dbReference>
<reference evidence="5 6" key="1">
    <citation type="submission" date="2019-09" db="EMBL/GenBank/DDBJ databases">
        <title>Bird 10,000 Genomes (B10K) Project - Family phase.</title>
        <authorList>
            <person name="Zhang G."/>
        </authorList>
    </citation>
    <scope>NUCLEOTIDE SEQUENCE [LARGE SCALE GENOMIC DNA]</scope>
    <source>
        <strain evidence="5">B10K-DU-011-38</strain>
        <tissue evidence="5">Muscle</tissue>
    </source>
</reference>
<dbReference type="InterPro" id="IPR036465">
    <property type="entry name" value="vWFA_dom_sf"/>
</dbReference>
<evidence type="ECO:0000259" key="3">
    <source>
        <dbReference type="PROSITE" id="PS50234"/>
    </source>
</evidence>
<proteinExistence type="predicted"/>
<gene>
    <name evidence="5" type="primary">Col12a1_0</name>
    <name evidence="5" type="ORF">SAGSER_R02610</name>
</gene>
<accession>A0A7L2HXK1</accession>
<dbReference type="PROSITE" id="PS50853">
    <property type="entry name" value="FN3"/>
    <property type="match status" value="1"/>
</dbReference>
<keyword evidence="6" id="KW-1185">Reference proteome</keyword>
<dbReference type="Proteomes" id="UP000539599">
    <property type="component" value="Unassembled WGS sequence"/>
</dbReference>
<dbReference type="AlphaFoldDB" id="A0A7L2HXK1"/>
<evidence type="ECO:0000313" key="5">
    <source>
        <dbReference type="EMBL" id="NXR03105.1"/>
    </source>
</evidence>
<dbReference type="CDD" id="cd00063">
    <property type="entry name" value="FN3"/>
    <property type="match status" value="1"/>
</dbReference>
<comment type="caution">
    <text evidence="5">The sequence shown here is derived from an EMBL/GenBank/DDBJ whole genome shotgun (WGS) entry which is preliminary data.</text>
</comment>
<evidence type="ECO:0000256" key="1">
    <source>
        <dbReference type="ARBA" id="ARBA00004498"/>
    </source>
</evidence>
<dbReference type="PANTHER" id="PTHR24020:SF17">
    <property type="entry name" value="COLLAGEN ALPHA-1(XII) CHAIN"/>
    <property type="match status" value="1"/>
</dbReference>
<dbReference type="GO" id="GO:0005615">
    <property type="term" value="C:extracellular space"/>
    <property type="evidence" value="ECO:0007669"/>
    <property type="project" value="TreeGrafter"/>
</dbReference>
<dbReference type="InterPro" id="IPR002035">
    <property type="entry name" value="VWF_A"/>
</dbReference>
<protein>
    <submittedName>
        <fullName evidence="5">COCA1 protein</fullName>
    </submittedName>
</protein>
<dbReference type="Pfam" id="PF00092">
    <property type="entry name" value="VWA"/>
    <property type="match status" value="1"/>
</dbReference>
<dbReference type="SMART" id="SM00060">
    <property type="entry name" value="FN3"/>
    <property type="match status" value="1"/>
</dbReference>
<feature type="non-terminal residue" evidence="5">
    <location>
        <position position="1"/>
    </location>
</feature>
<dbReference type="InterPro" id="IPR050525">
    <property type="entry name" value="ECM_Assembly_Org"/>
</dbReference>
<dbReference type="InterPro" id="IPR013783">
    <property type="entry name" value="Ig-like_fold"/>
</dbReference>
<dbReference type="GO" id="GO:0035987">
    <property type="term" value="P:endodermal cell differentiation"/>
    <property type="evidence" value="ECO:0007669"/>
    <property type="project" value="TreeGrafter"/>
</dbReference>
<dbReference type="PROSITE" id="PS50234">
    <property type="entry name" value="VWFA"/>
    <property type="match status" value="1"/>
</dbReference>
<keyword evidence="2" id="KW-0964">Secreted</keyword>
<organism evidence="5 6">
    <name type="scientific">Sagittarius serpentarius</name>
    <name type="common">Secretary bird</name>
    <dbReference type="NCBI Taxonomy" id="56258"/>
    <lineage>
        <taxon>Eukaryota</taxon>
        <taxon>Metazoa</taxon>
        <taxon>Chordata</taxon>
        <taxon>Craniata</taxon>
        <taxon>Vertebrata</taxon>
        <taxon>Euteleostomi</taxon>
        <taxon>Archelosauria</taxon>
        <taxon>Archosauria</taxon>
        <taxon>Dinosauria</taxon>
        <taxon>Saurischia</taxon>
        <taxon>Theropoda</taxon>
        <taxon>Coelurosauria</taxon>
        <taxon>Aves</taxon>
        <taxon>Neognathae</taxon>
        <taxon>Neoaves</taxon>
        <taxon>Telluraves</taxon>
        <taxon>Accipitrimorphae</taxon>
        <taxon>Accipitriformes</taxon>
        <taxon>Sagittariidae</taxon>
        <taxon>Sagittarius</taxon>
    </lineage>
</organism>
<dbReference type="SUPFAM" id="SSF53300">
    <property type="entry name" value="vWA-like"/>
    <property type="match status" value="1"/>
</dbReference>
<dbReference type="EMBL" id="VWYJ01027759">
    <property type="protein sequence ID" value="NXR03105.1"/>
    <property type="molecule type" value="Genomic_DNA"/>
</dbReference>
<feature type="domain" description="VWFA" evidence="3">
    <location>
        <begin position="1"/>
        <end position="133"/>
    </location>
</feature>
<dbReference type="Gene3D" id="2.60.40.10">
    <property type="entry name" value="Immunoglobulins"/>
    <property type="match status" value="1"/>
</dbReference>